<keyword evidence="3" id="KW-1185">Reference proteome</keyword>
<dbReference type="RefSeq" id="WP_169324863.1">
    <property type="nucleotide sequence ID" value="NZ_JABCJJ010000012.1"/>
</dbReference>
<dbReference type="PANTHER" id="PTHR30595">
    <property type="entry name" value="GLPR-RELATED TRANSCRIPTIONAL REPRESSOR"/>
    <property type="match status" value="1"/>
</dbReference>
<proteinExistence type="predicted"/>
<evidence type="ECO:0000313" key="3">
    <source>
        <dbReference type="Proteomes" id="UP000562124"/>
    </source>
</evidence>
<dbReference type="PANTHER" id="PTHR30595:SF6">
    <property type="entry name" value="SCHLAFEN ALBA-2 DOMAIN-CONTAINING PROTEIN"/>
    <property type="match status" value="1"/>
</dbReference>
<protein>
    <submittedName>
        <fullName evidence="2">Transcriptional regulator</fullName>
    </submittedName>
</protein>
<dbReference type="Gene3D" id="3.30.565.60">
    <property type="match status" value="1"/>
</dbReference>
<dbReference type="InterPro" id="IPR036390">
    <property type="entry name" value="WH_DNA-bd_sf"/>
</dbReference>
<sequence>MDRDDVTELLDSLRRIGGEPETVEAKSGAGGFPTSVRESLVAFANTEGGTVLIGVDEETGFTVVPIPSITRYRDNLVALARDAITPPLQIETDIVEVDGGAVLVAQVAPSRPDHKPVYVTSKGVTNGAYLRTGDGDRRMSEGEIGLVYAARVEARYDREPVPGTGTQDLDWPSLRRSLQRVRAGSAKLRVEDETVVLFRLGVLAEPQPESPLTLAGLLAFGEYPQRMFPQLMVSVVVYPADRAGGTRFLDNVTVRGSIPDMVSEALAVIRRNLAARAVMGEFGRTDRLEYPLESIREALVNALLHRDYSPLTQGTQVQVELHPDRLTIRSPGGLYGGLITDELGEAERASSSRNGLLAGLLSDTYLPGSEDLVAENRSTGIPTMIGLARSNGLPRPVFTSTLLGFTVTMGRSELLGPDVRAWIAGLGVPVPTPAHEIALAMMRGGPVTNAMLREWGADRIAAGQVLRDLVAQGIAVREGGRRYARYVLDPSRSERPALRTLWDTVDATGTPNTTQLVADELRSRGDASAEELGWLTGLSRPTIVAHLNRLIEQDLAVAEGSRNSPKRRYRWTGMAGINQGKKR</sequence>
<dbReference type="Gene3D" id="1.10.10.10">
    <property type="entry name" value="Winged helix-like DNA-binding domain superfamily/Winged helix DNA-binding domain"/>
    <property type="match status" value="1"/>
</dbReference>
<evidence type="ECO:0000259" key="1">
    <source>
        <dbReference type="Pfam" id="PF04326"/>
    </source>
</evidence>
<evidence type="ECO:0000313" key="2">
    <source>
        <dbReference type="EMBL" id="NMR20463.1"/>
    </source>
</evidence>
<organism evidence="2 3">
    <name type="scientific">Cellulomonas fimi</name>
    <dbReference type="NCBI Taxonomy" id="1708"/>
    <lineage>
        <taxon>Bacteria</taxon>
        <taxon>Bacillati</taxon>
        <taxon>Actinomycetota</taxon>
        <taxon>Actinomycetes</taxon>
        <taxon>Micrococcales</taxon>
        <taxon>Cellulomonadaceae</taxon>
        <taxon>Cellulomonas</taxon>
    </lineage>
</organism>
<dbReference type="SUPFAM" id="SSF46785">
    <property type="entry name" value="Winged helix' DNA-binding domain"/>
    <property type="match status" value="1"/>
</dbReference>
<dbReference type="InterPro" id="IPR038461">
    <property type="entry name" value="Schlafen_AlbA_2_dom_sf"/>
</dbReference>
<feature type="domain" description="Schlafen AlbA-2" evidence="1">
    <location>
        <begin position="19"/>
        <end position="140"/>
    </location>
</feature>
<dbReference type="Pfam" id="PF04326">
    <property type="entry name" value="SLFN_AlbA_2"/>
    <property type="match status" value="1"/>
</dbReference>
<dbReference type="EMBL" id="JABCJJ010000012">
    <property type="protein sequence ID" value="NMR20463.1"/>
    <property type="molecule type" value="Genomic_DNA"/>
</dbReference>
<dbReference type="InterPro" id="IPR007421">
    <property type="entry name" value="Schlafen_AlbA_2_dom"/>
</dbReference>
<dbReference type="Pfam" id="PF13749">
    <property type="entry name" value="HATPase_c_4"/>
    <property type="match status" value="1"/>
</dbReference>
<accession>A0A7Y0QHS5</accession>
<dbReference type="Proteomes" id="UP000562124">
    <property type="component" value="Unassembled WGS sequence"/>
</dbReference>
<comment type="caution">
    <text evidence="2">The sequence shown here is derived from an EMBL/GenBank/DDBJ whole genome shotgun (WGS) entry which is preliminary data.</text>
</comment>
<dbReference type="AlphaFoldDB" id="A0A7Y0QHS5"/>
<dbReference type="Gene3D" id="3.30.950.30">
    <property type="entry name" value="Schlafen, AAA domain"/>
    <property type="match status" value="1"/>
</dbReference>
<dbReference type="InterPro" id="IPR036388">
    <property type="entry name" value="WH-like_DNA-bd_sf"/>
</dbReference>
<name>A0A7Y0QHS5_CELFI</name>
<reference evidence="2 3" key="1">
    <citation type="submission" date="2020-04" db="EMBL/GenBank/DDBJ databases">
        <title>Sequencing and Assembly of C. fimi.</title>
        <authorList>
            <person name="Ramsey A.R."/>
        </authorList>
    </citation>
    <scope>NUCLEOTIDE SEQUENCE [LARGE SCALE GENOMIC DNA]</scope>
    <source>
        <strain evidence="2 3">SB</strain>
    </source>
</reference>
<gene>
    <name evidence="2" type="ORF">HIR71_09585</name>
</gene>
<dbReference type="InterPro" id="IPR038475">
    <property type="entry name" value="RecG_C_sf"/>
</dbReference>